<name>A0A383ULX7_BLUHO</name>
<dbReference type="AlphaFoldDB" id="A0A383ULX7"/>
<evidence type="ECO:0000313" key="1">
    <source>
        <dbReference type="EMBL" id="SZF01334.1"/>
    </source>
</evidence>
<reference evidence="1 2" key="1">
    <citation type="submission" date="2017-11" db="EMBL/GenBank/DDBJ databases">
        <authorList>
            <person name="Kracher B."/>
        </authorList>
    </citation>
    <scope>NUCLEOTIDE SEQUENCE [LARGE SCALE GENOMIC DNA]</scope>
    <source>
        <strain evidence="1 2">RACE1</strain>
    </source>
</reference>
<accession>A0A383ULX7</accession>
<dbReference type="Proteomes" id="UP000275772">
    <property type="component" value="Unassembled WGS sequence"/>
</dbReference>
<organism evidence="1 2">
    <name type="scientific">Blumeria hordei</name>
    <name type="common">Barley powdery mildew</name>
    <name type="synonym">Blumeria graminis f. sp. hordei</name>
    <dbReference type="NCBI Taxonomy" id="2867405"/>
    <lineage>
        <taxon>Eukaryota</taxon>
        <taxon>Fungi</taxon>
        <taxon>Dikarya</taxon>
        <taxon>Ascomycota</taxon>
        <taxon>Pezizomycotina</taxon>
        <taxon>Leotiomycetes</taxon>
        <taxon>Erysiphales</taxon>
        <taxon>Erysiphaceae</taxon>
        <taxon>Blumeria</taxon>
    </lineage>
</organism>
<sequence length="45" mass="5296">MKIQKKDRDSQFSQSCYNISSSATKRLFKSMRISTFNLEISEVFD</sequence>
<dbReference type="VEuPathDB" id="FungiDB:BLGHR1_12096"/>
<protein>
    <submittedName>
        <fullName evidence="1">Uncharacterized protein</fullName>
    </submittedName>
</protein>
<dbReference type="EMBL" id="UNSH01000036">
    <property type="protein sequence ID" value="SZF01334.1"/>
    <property type="molecule type" value="Genomic_DNA"/>
</dbReference>
<proteinExistence type="predicted"/>
<gene>
    <name evidence="1" type="ORF">BLGHR1_12096</name>
</gene>
<evidence type="ECO:0000313" key="2">
    <source>
        <dbReference type="Proteomes" id="UP000275772"/>
    </source>
</evidence>